<evidence type="ECO:0000259" key="1">
    <source>
        <dbReference type="Pfam" id="PF07971"/>
    </source>
</evidence>
<reference evidence="3 4" key="1">
    <citation type="submission" date="2017-06" db="EMBL/GenBank/DDBJ databases">
        <title>Complete genome sequence of Paenibacillus odorifer CBA7130.</title>
        <authorList>
            <person name="Nam Y.-D."/>
            <person name="Kang J."/>
            <person name="Chung W.-H."/>
        </authorList>
    </citation>
    <scope>NUCLEOTIDE SEQUENCE [LARGE SCALE GENOMIC DNA]</scope>
    <source>
        <strain evidence="3 4">CBA7130</strain>
    </source>
</reference>
<dbReference type="GO" id="GO:0000224">
    <property type="term" value="F:peptide-N4-(N-acetyl-beta-glucosaminyl)asparagine amidase activity"/>
    <property type="evidence" value="ECO:0007669"/>
    <property type="project" value="TreeGrafter"/>
</dbReference>
<dbReference type="Proteomes" id="UP000249163">
    <property type="component" value="Chromosome"/>
</dbReference>
<dbReference type="NCBIfam" id="TIGR01180">
    <property type="entry name" value="aman2_put"/>
    <property type="match status" value="1"/>
</dbReference>
<feature type="domain" description="Glycosyl hydrolase family 92" evidence="1">
    <location>
        <begin position="261"/>
        <end position="734"/>
    </location>
</feature>
<accession>A0AAD0KN61</accession>
<dbReference type="InterPro" id="IPR008928">
    <property type="entry name" value="6-hairpin_glycosidase_sf"/>
</dbReference>
<protein>
    <submittedName>
        <fullName evidence="3">Alpha-mannosidase</fullName>
    </submittedName>
</protein>
<dbReference type="InterPro" id="IPR005887">
    <property type="entry name" value="GH92_a_mannosidase_put"/>
</dbReference>
<gene>
    <name evidence="3" type="ORF">CD191_15145</name>
</gene>
<name>A0AAD0KN61_9BACL</name>
<evidence type="ECO:0000313" key="4">
    <source>
        <dbReference type="Proteomes" id="UP000249163"/>
    </source>
</evidence>
<dbReference type="Gene3D" id="1.20.1610.10">
    <property type="entry name" value="alpha-1,2-mannosidases domains"/>
    <property type="match status" value="1"/>
</dbReference>
<feature type="domain" description="Glycosyl hydrolase family 92 N-terminal" evidence="2">
    <location>
        <begin position="26"/>
        <end position="255"/>
    </location>
</feature>
<dbReference type="Gene3D" id="2.70.98.10">
    <property type="match status" value="1"/>
</dbReference>
<dbReference type="GO" id="GO:0005975">
    <property type="term" value="P:carbohydrate metabolic process"/>
    <property type="evidence" value="ECO:0007669"/>
    <property type="project" value="InterPro"/>
</dbReference>
<dbReference type="InterPro" id="IPR012939">
    <property type="entry name" value="Glyco_hydro_92"/>
</dbReference>
<dbReference type="Pfam" id="PF17678">
    <property type="entry name" value="Glyco_hydro_92N"/>
    <property type="match status" value="1"/>
</dbReference>
<dbReference type="PANTHER" id="PTHR12143">
    <property type="entry name" value="PEPTIDE N-GLYCANASE PNGASE -RELATED"/>
    <property type="match status" value="1"/>
</dbReference>
<dbReference type="GO" id="GO:0030246">
    <property type="term" value="F:carbohydrate binding"/>
    <property type="evidence" value="ECO:0007669"/>
    <property type="project" value="InterPro"/>
</dbReference>
<sequence length="741" mass="83737">MSIKNGEYRAGENWPKECIYLGWLDYVNPLQGTESDFRYSHGNTLPLTAMPFGMAAWCPQTFEAGGTWFFHPRHRHLEGIRLTHQPSPWIGDYGHLTLLPQTGPLLLSPGSRSSSFKTEEMQVSPHYFDVFLQRYRTRLELTPTERCAAIRITFAERQQNRLIIAPLKGESHITFQPDKRRITGYTRGHTAGVPDNFAMYFVFQFDRDFHMEESGIFNGDYQPLGIHEGTGERLGAYVGIAAPESGIVGVKCGTSFISGEQALLNLNREIGEDSFGEILNRAEASWEERLGRIVAESADEENLRTFYSCMYRICLFPRTWHEYNQQNEQIHYSPFNGSICQGPMYSDIGLWDIYRTSLPLYSILFPSLLGEIMQAWTLAYKESGWLPKWLSPGERSAMPGTLIDAAAADAVVKGIGGFDTEVLYEGLLKHADRPSVDEKLGRRGLELYLQHGYLPHDRFHESVSNTLDYVYGDFCIAQMAKTLGKMDDYERFMTRAQNYKLLFDPTVGFMRGRNEDGTWQEAFDPLEWGNPFCEGGAWQGSWAVPHDFLGLAGLMGGEEAFVQRLDQLMAEEPVFKVGSYGLEIHEMSEMASADLGQFAISNQPSFHIPYIFARLGVLSKTQYWVRKTMAELFSSQMDGLPGDEDNGSMGAWFIWSAIGLYPLSPGIPEYVLGSPLFDKVTIQLENGQQWIIDAENNSPANVYSKSVHWNGSLWEHHSLSHDEIVKGGVLNFCMFSGTDPS</sequence>
<dbReference type="EMBL" id="CP021965">
    <property type="protein sequence ID" value="AWV33843.1"/>
    <property type="molecule type" value="Genomic_DNA"/>
</dbReference>
<evidence type="ECO:0000259" key="2">
    <source>
        <dbReference type="Pfam" id="PF17678"/>
    </source>
</evidence>
<dbReference type="PANTHER" id="PTHR12143:SF43">
    <property type="entry name" value="PUTATIVE-RELATED"/>
    <property type="match status" value="1"/>
</dbReference>
<dbReference type="InterPro" id="IPR014718">
    <property type="entry name" value="GH-type_carb-bd"/>
</dbReference>
<evidence type="ECO:0000313" key="3">
    <source>
        <dbReference type="EMBL" id="AWV33843.1"/>
    </source>
</evidence>
<proteinExistence type="predicted"/>
<organism evidence="3 4">
    <name type="scientific">Paenibacillus odorifer</name>
    <dbReference type="NCBI Taxonomy" id="189426"/>
    <lineage>
        <taxon>Bacteria</taxon>
        <taxon>Bacillati</taxon>
        <taxon>Bacillota</taxon>
        <taxon>Bacilli</taxon>
        <taxon>Bacillales</taxon>
        <taxon>Paenibacillaceae</taxon>
        <taxon>Paenibacillus</taxon>
    </lineage>
</organism>
<dbReference type="FunFam" id="3.30.2080.10:FF:000001">
    <property type="entry name" value="Alpha-1,2-mannosidase subfamily"/>
    <property type="match status" value="1"/>
</dbReference>
<dbReference type="Pfam" id="PF07971">
    <property type="entry name" value="Glyco_hydro_92"/>
    <property type="match status" value="1"/>
</dbReference>
<dbReference type="GO" id="GO:0006516">
    <property type="term" value="P:glycoprotein catabolic process"/>
    <property type="evidence" value="ECO:0007669"/>
    <property type="project" value="TreeGrafter"/>
</dbReference>
<dbReference type="SUPFAM" id="SSF48208">
    <property type="entry name" value="Six-hairpin glycosidases"/>
    <property type="match status" value="1"/>
</dbReference>
<dbReference type="Gene3D" id="3.30.2080.10">
    <property type="entry name" value="GH92 mannosidase domain"/>
    <property type="match status" value="1"/>
</dbReference>
<dbReference type="InterPro" id="IPR050883">
    <property type="entry name" value="PNGase"/>
</dbReference>
<dbReference type="AlphaFoldDB" id="A0AAD0KN61"/>
<dbReference type="Gene3D" id="1.20.1050.60">
    <property type="entry name" value="alpha-1,2-mannosidase"/>
    <property type="match status" value="1"/>
</dbReference>
<dbReference type="InterPro" id="IPR041371">
    <property type="entry name" value="GH92_N"/>
</dbReference>
<dbReference type="GO" id="GO:0005829">
    <property type="term" value="C:cytosol"/>
    <property type="evidence" value="ECO:0007669"/>
    <property type="project" value="TreeGrafter"/>
</dbReference>